<proteinExistence type="predicted"/>
<protein>
    <submittedName>
        <fullName evidence="2">Uncharacterized protein</fullName>
    </submittedName>
</protein>
<dbReference type="Proteomes" id="UP000276215">
    <property type="component" value="Unassembled WGS sequence"/>
</dbReference>
<name>A0A3N4K323_9PEZI</name>
<accession>A0A3N4K323</accession>
<feature type="compositionally biased region" description="Polar residues" evidence="1">
    <location>
        <begin position="1"/>
        <end position="15"/>
    </location>
</feature>
<evidence type="ECO:0000256" key="1">
    <source>
        <dbReference type="SAM" id="MobiDB-lite"/>
    </source>
</evidence>
<dbReference type="AlphaFoldDB" id="A0A3N4K323"/>
<dbReference type="EMBL" id="ML120355">
    <property type="protein sequence ID" value="RPB04964.1"/>
    <property type="molecule type" value="Genomic_DNA"/>
</dbReference>
<sequence length="60" mass="6713">MSTISPDHPPSSTDGEPTLRSLDPKTNTLQGYLDSKVSSLHKIMHGHDCRHRQFEAEVIN</sequence>
<reference evidence="2 3" key="1">
    <citation type="journal article" date="2018" name="Nat. Ecol. Evol.">
        <title>Pezizomycetes genomes reveal the molecular basis of ectomycorrhizal truffle lifestyle.</title>
        <authorList>
            <person name="Murat C."/>
            <person name="Payen T."/>
            <person name="Noel B."/>
            <person name="Kuo A."/>
            <person name="Morin E."/>
            <person name="Chen J."/>
            <person name="Kohler A."/>
            <person name="Krizsan K."/>
            <person name="Balestrini R."/>
            <person name="Da Silva C."/>
            <person name="Montanini B."/>
            <person name="Hainaut M."/>
            <person name="Levati E."/>
            <person name="Barry K.W."/>
            <person name="Belfiori B."/>
            <person name="Cichocki N."/>
            <person name="Clum A."/>
            <person name="Dockter R.B."/>
            <person name="Fauchery L."/>
            <person name="Guy J."/>
            <person name="Iotti M."/>
            <person name="Le Tacon F."/>
            <person name="Lindquist E.A."/>
            <person name="Lipzen A."/>
            <person name="Malagnac F."/>
            <person name="Mello A."/>
            <person name="Molinier V."/>
            <person name="Miyauchi S."/>
            <person name="Poulain J."/>
            <person name="Riccioni C."/>
            <person name="Rubini A."/>
            <person name="Sitrit Y."/>
            <person name="Splivallo R."/>
            <person name="Traeger S."/>
            <person name="Wang M."/>
            <person name="Zifcakova L."/>
            <person name="Wipf D."/>
            <person name="Zambonelli A."/>
            <person name="Paolocci F."/>
            <person name="Nowrousian M."/>
            <person name="Ottonello S."/>
            <person name="Baldrian P."/>
            <person name="Spatafora J.W."/>
            <person name="Henrissat B."/>
            <person name="Nagy L.G."/>
            <person name="Aury J.M."/>
            <person name="Wincker P."/>
            <person name="Grigoriev I.V."/>
            <person name="Bonfante P."/>
            <person name="Martin F.M."/>
        </authorList>
    </citation>
    <scope>NUCLEOTIDE SEQUENCE [LARGE SCALE GENOMIC DNA]</scope>
    <source>
        <strain evidence="2 3">120613-1</strain>
    </source>
</reference>
<feature type="region of interest" description="Disordered" evidence="1">
    <location>
        <begin position="1"/>
        <end position="29"/>
    </location>
</feature>
<keyword evidence="3" id="KW-1185">Reference proteome</keyword>
<gene>
    <name evidence="2" type="ORF">L873DRAFT_1798356</name>
</gene>
<evidence type="ECO:0000313" key="2">
    <source>
        <dbReference type="EMBL" id="RPB04964.1"/>
    </source>
</evidence>
<organism evidence="2 3">
    <name type="scientific">Choiromyces venosus 120613-1</name>
    <dbReference type="NCBI Taxonomy" id="1336337"/>
    <lineage>
        <taxon>Eukaryota</taxon>
        <taxon>Fungi</taxon>
        <taxon>Dikarya</taxon>
        <taxon>Ascomycota</taxon>
        <taxon>Pezizomycotina</taxon>
        <taxon>Pezizomycetes</taxon>
        <taxon>Pezizales</taxon>
        <taxon>Tuberaceae</taxon>
        <taxon>Choiromyces</taxon>
    </lineage>
</organism>
<evidence type="ECO:0000313" key="3">
    <source>
        <dbReference type="Proteomes" id="UP000276215"/>
    </source>
</evidence>